<organism evidence="6 7">
    <name type="scientific">Pullulanibacillus pueri</name>
    <dbReference type="NCBI Taxonomy" id="1437324"/>
    <lineage>
        <taxon>Bacteria</taxon>
        <taxon>Bacillati</taxon>
        <taxon>Bacillota</taxon>
        <taxon>Bacilli</taxon>
        <taxon>Bacillales</taxon>
        <taxon>Sporolactobacillaceae</taxon>
        <taxon>Pullulanibacillus</taxon>
    </lineage>
</organism>
<dbReference type="RefSeq" id="WP_188496792.1">
    <property type="nucleotide sequence ID" value="NZ_BMFV01000008.1"/>
</dbReference>
<dbReference type="EC" id="6.3.3.2" evidence="5"/>
<proteinExistence type="inferred from homology"/>
<feature type="binding site" evidence="4">
    <location>
        <position position="50"/>
    </location>
    <ligand>
        <name>substrate</name>
    </ligand>
</feature>
<dbReference type="GO" id="GO:0009396">
    <property type="term" value="P:folic acid-containing compound biosynthetic process"/>
    <property type="evidence" value="ECO:0007669"/>
    <property type="project" value="TreeGrafter"/>
</dbReference>
<evidence type="ECO:0000256" key="5">
    <source>
        <dbReference type="RuleBase" id="RU361279"/>
    </source>
</evidence>
<evidence type="ECO:0000256" key="3">
    <source>
        <dbReference type="ARBA" id="ARBA00022840"/>
    </source>
</evidence>
<keyword evidence="7" id="KW-1185">Reference proteome</keyword>
<dbReference type="SUPFAM" id="SSF100950">
    <property type="entry name" value="NagB/RpiA/CoA transferase-like"/>
    <property type="match status" value="1"/>
</dbReference>
<keyword evidence="2 4" id="KW-0547">Nucleotide-binding</keyword>
<reference evidence="6" key="2">
    <citation type="submission" date="2020-09" db="EMBL/GenBank/DDBJ databases">
        <authorList>
            <person name="Sun Q."/>
            <person name="Zhou Y."/>
        </authorList>
    </citation>
    <scope>NUCLEOTIDE SEQUENCE</scope>
    <source>
        <strain evidence="6">CGMCC 1.12777</strain>
    </source>
</reference>
<comment type="catalytic activity">
    <reaction evidence="5">
        <text>(6S)-5-formyl-5,6,7,8-tetrahydrofolate + ATP = (6R)-5,10-methenyltetrahydrofolate + ADP + phosphate</text>
        <dbReference type="Rhea" id="RHEA:10488"/>
        <dbReference type="ChEBI" id="CHEBI:30616"/>
        <dbReference type="ChEBI" id="CHEBI:43474"/>
        <dbReference type="ChEBI" id="CHEBI:57455"/>
        <dbReference type="ChEBI" id="CHEBI:57457"/>
        <dbReference type="ChEBI" id="CHEBI:456216"/>
        <dbReference type="EC" id="6.3.3.2"/>
    </reaction>
</comment>
<dbReference type="GO" id="GO:0035999">
    <property type="term" value="P:tetrahydrofolate interconversion"/>
    <property type="evidence" value="ECO:0007669"/>
    <property type="project" value="TreeGrafter"/>
</dbReference>
<dbReference type="PANTHER" id="PTHR23407:SF1">
    <property type="entry name" value="5-FORMYLTETRAHYDROFOLATE CYCLO-LIGASE"/>
    <property type="match status" value="1"/>
</dbReference>
<comment type="cofactor">
    <cofactor evidence="5">
        <name>Mg(2+)</name>
        <dbReference type="ChEBI" id="CHEBI:18420"/>
    </cofactor>
</comment>
<dbReference type="Gene3D" id="3.40.50.10420">
    <property type="entry name" value="NagB/RpiA/CoA transferase-like"/>
    <property type="match status" value="1"/>
</dbReference>
<feature type="binding site" evidence="4">
    <location>
        <begin position="134"/>
        <end position="142"/>
    </location>
    <ligand>
        <name>ATP</name>
        <dbReference type="ChEBI" id="CHEBI:30616"/>
    </ligand>
</feature>
<sequence length="187" mass="21564">MDKKTEIREEMKQFLKNVNKQREYIKVKQIHESLFRHVSWQSASRVAVTVSGEIEIETRTIIQRAWEEGKTVAVPKCLPKTKRLDFRGLQSFQQLETVFYGLKEPKIEETSSIERASLDLVIVPGLAFDRQGYRIGFGGGYYDRFLQGVQATKLALAYDEQIYDVLPHESHDIPVDVIVTPTKVMKC</sequence>
<keyword evidence="5" id="KW-0460">Magnesium</keyword>
<comment type="similarity">
    <text evidence="1 5">Belongs to the 5-formyltetrahydrofolate cyclo-ligase family.</text>
</comment>
<name>A0A8J2ZVN3_9BACL</name>
<dbReference type="NCBIfam" id="TIGR02727">
    <property type="entry name" value="MTHFS_bact"/>
    <property type="match status" value="1"/>
</dbReference>
<dbReference type="PANTHER" id="PTHR23407">
    <property type="entry name" value="ATPASE INHIBITOR/5-FORMYLTETRAHYDROFOLATE CYCLO-LIGASE"/>
    <property type="match status" value="1"/>
</dbReference>
<dbReference type="Pfam" id="PF01812">
    <property type="entry name" value="5-FTHF_cyc-lig"/>
    <property type="match status" value="1"/>
</dbReference>
<dbReference type="PIRSF" id="PIRSF006806">
    <property type="entry name" value="FTHF_cligase"/>
    <property type="match status" value="1"/>
</dbReference>
<dbReference type="InterPro" id="IPR024185">
    <property type="entry name" value="FTHF_cligase-like_sf"/>
</dbReference>
<dbReference type="InterPro" id="IPR037171">
    <property type="entry name" value="NagB/RpiA_transferase-like"/>
</dbReference>
<dbReference type="EMBL" id="BMFV01000008">
    <property type="protein sequence ID" value="GGH79758.1"/>
    <property type="molecule type" value="Genomic_DNA"/>
</dbReference>
<keyword evidence="5" id="KW-0479">Metal-binding</keyword>
<dbReference type="Proteomes" id="UP000656813">
    <property type="component" value="Unassembled WGS sequence"/>
</dbReference>
<feature type="binding site" evidence="4">
    <location>
        <begin position="4"/>
        <end position="8"/>
    </location>
    <ligand>
        <name>ATP</name>
        <dbReference type="ChEBI" id="CHEBI:30616"/>
    </ligand>
</feature>
<accession>A0A8J2ZVN3</accession>
<feature type="binding site" evidence="4">
    <location>
        <position position="55"/>
    </location>
    <ligand>
        <name>substrate</name>
    </ligand>
</feature>
<protein>
    <recommendedName>
        <fullName evidence="5">5-formyltetrahydrofolate cyclo-ligase</fullName>
        <ecNumber evidence="5">6.3.3.2</ecNumber>
    </recommendedName>
</protein>
<evidence type="ECO:0000256" key="2">
    <source>
        <dbReference type="ARBA" id="ARBA00022741"/>
    </source>
</evidence>
<evidence type="ECO:0000313" key="6">
    <source>
        <dbReference type="EMBL" id="GGH79758.1"/>
    </source>
</evidence>
<dbReference type="GO" id="GO:0046872">
    <property type="term" value="F:metal ion binding"/>
    <property type="evidence" value="ECO:0007669"/>
    <property type="project" value="UniProtKB-KW"/>
</dbReference>
<comment type="caution">
    <text evidence="6">The sequence shown here is derived from an EMBL/GenBank/DDBJ whole genome shotgun (WGS) entry which is preliminary data.</text>
</comment>
<evidence type="ECO:0000313" key="7">
    <source>
        <dbReference type="Proteomes" id="UP000656813"/>
    </source>
</evidence>
<keyword evidence="3 4" id="KW-0067">ATP-binding</keyword>
<dbReference type="AlphaFoldDB" id="A0A8J2ZVN3"/>
<reference evidence="6" key="1">
    <citation type="journal article" date="2014" name="Int. J. Syst. Evol. Microbiol.">
        <title>Complete genome sequence of Corynebacterium casei LMG S-19264T (=DSM 44701T), isolated from a smear-ripened cheese.</title>
        <authorList>
            <consortium name="US DOE Joint Genome Institute (JGI-PGF)"/>
            <person name="Walter F."/>
            <person name="Albersmeier A."/>
            <person name="Kalinowski J."/>
            <person name="Ruckert C."/>
        </authorList>
    </citation>
    <scope>NUCLEOTIDE SEQUENCE</scope>
    <source>
        <strain evidence="6">CGMCC 1.12777</strain>
    </source>
</reference>
<evidence type="ECO:0000256" key="1">
    <source>
        <dbReference type="ARBA" id="ARBA00010638"/>
    </source>
</evidence>
<dbReference type="GO" id="GO:0005524">
    <property type="term" value="F:ATP binding"/>
    <property type="evidence" value="ECO:0007669"/>
    <property type="project" value="UniProtKB-KW"/>
</dbReference>
<dbReference type="GO" id="GO:0030272">
    <property type="term" value="F:5-formyltetrahydrofolate cyclo-ligase activity"/>
    <property type="evidence" value="ECO:0007669"/>
    <property type="project" value="UniProtKB-EC"/>
</dbReference>
<gene>
    <name evidence="6" type="primary">yqgN</name>
    <name evidence="6" type="ORF">GCM10007096_15160</name>
</gene>
<dbReference type="InterPro" id="IPR002698">
    <property type="entry name" value="FTHF_cligase"/>
</dbReference>
<evidence type="ECO:0000256" key="4">
    <source>
        <dbReference type="PIRSR" id="PIRSR006806-1"/>
    </source>
</evidence>